<dbReference type="AlphaFoldDB" id="A0A919ANV3"/>
<dbReference type="PROSITE" id="PS01031">
    <property type="entry name" value="SHSP"/>
    <property type="match status" value="1"/>
</dbReference>
<feature type="domain" description="SHSP" evidence="4">
    <location>
        <begin position="27"/>
        <end position="135"/>
    </location>
</feature>
<dbReference type="EMBL" id="BNCI01000001">
    <property type="protein sequence ID" value="GHF16013.1"/>
    <property type="molecule type" value="Genomic_DNA"/>
</dbReference>
<sequence length="135" mass="15152">MTRQTHFNNPLLLGFDELASILDSVGKGASEGYPPYNIEHVGTDVIRISLAVAGFTTDDLEVIHEGNQLSVKGKVPAQDKEREYLHRGIAARQFLRKFVLADNMEVVDAYLENGLLNLDVKKPKPEEHRKVITIR</sequence>
<dbReference type="InterPro" id="IPR002068">
    <property type="entry name" value="A-crystallin/Hsp20_dom"/>
</dbReference>
<dbReference type="PANTHER" id="PTHR47062:SF1">
    <property type="entry name" value="SMALL HEAT SHOCK PROTEIN IBPA"/>
    <property type="match status" value="1"/>
</dbReference>
<protein>
    <recommendedName>
        <fullName evidence="4">SHSP domain-containing protein</fullName>
    </recommendedName>
</protein>
<dbReference type="InterPro" id="IPR008978">
    <property type="entry name" value="HSP20-like_chaperone"/>
</dbReference>
<evidence type="ECO:0000313" key="6">
    <source>
        <dbReference type="Proteomes" id="UP000630923"/>
    </source>
</evidence>
<dbReference type="SUPFAM" id="SSF49764">
    <property type="entry name" value="HSP20-like chaperones"/>
    <property type="match status" value="1"/>
</dbReference>
<evidence type="ECO:0000256" key="2">
    <source>
        <dbReference type="PROSITE-ProRule" id="PRU00285"/>
    </source>
</evidence>
<reference evidence="5" key="2">
    <citation type="submission" date="2020-09" db="EMBL/GenBank/DDBJ databases">
        <authorList>
            <person name="Sun Q."/>
            <person name="Kim S."/>
        </authorList>
    </citation>
    <scope>NUCLEOTIDE SEQUENCE</scope>
    <source>
        <strain evidence="5">KCTC 42590</strain>
    </source>
</reference>
<comment type="caution">
    <text evidence="5">The sequence shown here is derived from an EMBL/GenBank/DDBJ whole genome shotgun (WGS) entry which is preliminary data.</text>
</comment>
<dbReference type="Gene3D" id="2.60.40.790">
    <property type="match status" value="1"/>
</dbReference>
<dbReference type="Proteomes" id="UP000630923">
    <property type="component" value="Unassembled WGS sequence"/>
</dbReference>
<organism evidence="5 6">
    <name type="scientific">Kordiimonas sediminis</name>
    <dbReference type="NCBI Taxonomy" id="1735581"/>
    <lineage>
        <taxon>Bacteria</taxon>
        <taxon>Pseudomonadati</taxon>
        <taxon>Pseudomonadota</taxon>
        <taxon>Alphaproteobacteria</taxon>
        <taxon>Kordiimonadales</taxon>
        <taxon>Kordiimonadaceae</taxon>
        <taxon>Kordiimonas</taxon>
    </lineage>
</organism>
<accession>A0A919ANV3</accession>
<keyword evidence="6" id="KW-1185">Reference proteome</keyword>
<evidence type="ECO:0000256" key="3">
    <source>
        <dbReference type="RuleBase" id="RU003616"/>
    </source>
</evidence>
<keyword evidence="1" id="KW-0346">Stress response</keyword>
<name>A0A919ANV3_9PROT</name>
<dbReference type="RefSeq" id="WP_191250239.1">
    <property type="nucleotide sequence ID" value="NZ_BNCI01000001.1"/>
</dbReference>
<gene>
    <name evidence="5" type="ORF">GCM10017044_07850</name>
</gene>
<dbReference type="CDD" id="cd06470">
    <property type="entry name" value="ACD_IbpA-B_like"/>
    <property type="match status" value="1"/>
</dbReference>
<dbReference type="PANTHER" id="PTHR47062">
    <property type="match status" value="1"/>
</dbReference>
<evidence type="ECO:0000259" key="4">
    <source>
        <dbReference type="PROSITE" id="PS01031"/>
    </source>
</evidence>
<dbReference type="Pfam" id="PF00011">
    <property type="entry name" value="HSP20"/>
    <property type="match status" value="1"/>
</dbReference>
<reference evidence="5" key="1">
    <citation type="journal article" date="2014" name="Int. J. Syst. Evol. Microbiol.">
        <title>Complete genome sequence of Corynebacterium casei LMG S-19264T (=DSM 44701T), isolated from a smear-ripened cheese.</title>
        <authorList>
            <consortium name="US DOE Joint Genome Institute (JGI-PGF)"/>
            <person name="Walter F."/>
            <person name="Albersmeier A."/>
            <person name="Kalinowski J."/>
            <person name="Ruckert C."/>
        </authorList>
    </citation>
    <scope>NUCLEOTIDE SEQUENCE</scope>
    <source>
        <strain evidence="5">KCTC 42590</strain>
    </source>
</reference>
<evidence type="ECO:0000256" key="1">
    <source>
        <dbReference type="ARBA" id="ARBA00023016"/>
    </source>
</evidence>
<proteinExistence type="inferred from homology"/>
<comment type="similarity">
    <text evidence="2 3">Belongs to the small heat shock protein (HSP20) family.</text>
</comment>
<dbReference type="InterPro" id="IPR037913">
    <property type="entry name" value="ACD_IbpA/B"/>
</dbReference>
<evidence type="ECO:0000313" key="5">
    <source>
        <dbReference type="EMBL" id="GHF16013.1"/>
    </source>
</evidence>